<dbReference type="Proteomes" id="UP000256913">
    <property type="component" value="Unassembled WGS sequence"/>
</dbReference>
<dbReference type="PANTHER" id="PTHR43022:SF1">
    <property type="entry name" value="PROTEIN SMF"/>
    <property type="match status" value="1"/>
</dbReference>
<protein>
    <submittedName>
        <fullName evidence="3">DNA processing protein</fullName>
    </submittedName>
</protein>
<evidence type="ECO:0000259" key="2">
    <source>
        <dbReference type="Pfam" id="PF02481"/>
    </source>
</evidence>
<evidence type="ECO:0000313" key="4">
    <source>
        <dbReference type="Proteomes" id="UP000256913"/>
    </source>
</evidence>
<gene>
    <name evidence="3" type="ORF">DFJ67_6979</name>
</gene>
<proteinExistence type="inferred from homology"/>
<name>A0A3D9ZU48_9ACTN</name>
<dbReference type="AlphaFoldDB" id="A0A3D9ZU48"/>
<dbReference type="Pfam" id="PF02481">
    <property type="entry name" value="DNA_processg_A"/>
    <property type="match status" value="1"/>
</dbReference>
<dbReference type="GO" id="GO:0009294">
    <property type="term" value="P:DNA-mediated transformation"/>
    <property type="evidence" value="ECO:0007669"/>
    <property type="project" value="InterPro"/>
</dbReference>
<dbReference type="SUPFAM" id="SSF102405">
    <property type="entry name" value="MCP/YpsA-like"/>
    <property type="match status" value="1"/>
</dbReference>
<dbReference type="EMBL" id="QUMQ01000001">
    <property type="protein sequence ID" value="REG00919.1"/>
    <property type="molecule type" value="Genomic_DNA"/>
</dbReference>
<organism evidence="3 4">
    <name type="scientific">Asanoa ferruginea</name>
    <dbReference type="NCBI Taxonomy" id="53367"/>
    <lineage>
        <taxon>Bacteria</taxon>
        <taxon>Bacillati</taxon>
        <taxon>Actinomycetota</taxon>
        <taxon>Actinomycetes</taxon>
        <taxon>Micromonosporales</taxon>
        <taxon>Micromonosporaceae</taxon>
        <taxon>Asanoa</taxon>
    </lineage>
</organism>
<dbReference type="InterPro" id="IPR003488">
    <property type="entry name" value="DprA"/>
</dbReference>
<reference evidence="3 4" key="1">
    <citation type="submission" date="2018-08" db="EMBL/GenBank/DDBJ databases">
        <title>Sequencing the genomes of 1000 actinobacteria strains.</title>
        <authorList>
            <person name="Klenk H.-P."/>
        </authorList>
    </citation>
    <scope>NUCLEOTIDE SEQUENCE [LARGE SCALE GENOMIC DNA]</scope>
    <source>
        <strain evidence="3 4">DSM 44099</strain>
    </source>
</reference>
<dbReference type="Gene3D" id="3.40.50.450">
    <property type="match status" value="1"/>
</dbReference>
<dbReference type="OrthoDB" id="9785707at2"/>
<evidence type="ECO:0000313" key="3">
    <source>
        <dbReference type="EMBL" id="REG00919.1"/>
    </source>
</evidence>
<evidence type="ECO:0000256" key="1">
    <source>
        <dbReference type="ARBA" id="ARBA00006525"/>
    </source>
</evidence>
<dbReference type="PANTHER" id="PTHR43022">
    <property type="entry name" value="PROTEIN SMF"/>
    <property type="match status" value="1"/>
</dbReference>
<comment type="similarity">
    <text evidence="1">Belongs to the DprA/Smf family.</text>
</comment>
<keyword evidence="4" id="KW-1185">Reference proteome</keyword>
<feature type="domain" description="Smf/DprA SLOG" evidence="2">
    <location>
        <begin position="78"/>
        <end position="290"/>
    </location>
</feature>
<dbReference type="InterPro" id="IPR057666">
    <property type="entry name" value="DrpA_SLOG"/>
</dbReference>
<accession>A0A3D9ZU48</accession>
<dbReference type="RefSeq" id="WP_116072798.1">
    <property type="nucleotide sequence ID" value="NZ_BONB01000010.1"/>
</dbReference>
<comment type="caution">
    <text evidence="3">The sequence shown here is derived from an EMBL/GenBank/DDBJ whole genome shotgun (WGS) entry which is preliminary data.</text>
</comment>
<sequence>MEAENIRVARARLGWLFEPGDPTLAQLLATNSPVDAYDLIAAGQVTFTARAELAGLSLPQMCGQAAAAVDDAYQGGRIVIPEDQDWPAGLDDARDWTPVCLWTAGPGAIPQPRQAVTLVGARACTAYGEHVARDLAAGLITHGWAVVSSAAVGIERAALYAALAAEGAAVAVLPHGIDQLLSDQQRQFTNLLAESGLLVSAFPAGAVPRRDRGQLNALYLAILTGGTVVVEAPARASCLAVVASAVRHGRAAMAVPGPVTSAMSTGCHRLLREDRQIRIVTDVDDIIADLRHAFAPVWPRPEADDAPTT</sequence>